<dbReference type="EMBL" id="JASPKZ010007428">
    <property type="protein sequence ID" value="KAJ9584352.1"/>
    <property type="molecule type" value="Genomic_DNA"/>
</dbReference>
<feature type="transmembrane region" description="Helical" evidence="1">
    <location>
        <begin position="20"/>
        <end position="40"/>
    </location>
</feature>
<keyword evidence="3" id="KW-1185">Reference proteome</keyword>
<dbReference type="AlphaFoldDB" id="A0AAD8EC45"/>
<protein>
    <submittedName>
        <fullName evidence="2">Uncharacterized protein</fullName>
    </submittedName>
</protein>
<reference evidence="2" key="1">
    <citation type="journal article" date="2023" name="IScience">
        <title>Live-bearing cockroach genome reveals convergent evolutionary mechanisms linked to viviparity in insects and beyond.</title>
        <authorList>
            <person name="Fouks B."/>
            <person name="Harrison M.C."/>
            <person name="Mikhailova A.A."/>
            <person name="Marchal E."/>
            <person name="English S."/>
            <person name="Carruthers M."/>
            <person name="Jennings E.C."/>
            <person name="Chiamaka E.L."/>
            <person name="Frigard R.A."/>
            <person name="Pippel M."/>
            <person name="Attardo G.M."/>
            <person name="Benoit J.B."/>
            <person name="Bornberg-Bauer E."/>
            <person name="Tobe S.S."/>
        </authorList>
    </citation>
    <scope>NUCLEOTIDE SEQUENCE</scope>
    <source>
        <strain evidence="2">Stay&amp;Tobe</strain>
    </source>
</reference>
<evidence type="ECO:0000313" key="2">
    <source>
        <dbReference type="EMBL" id="KAJ9584352.1"/>
    </source>
</evidence>
<comment type="caution">
    <text evidence="2">The sequence shown here is derived from an EMBL/GenBank/DDBJ whole genome shotgun (WGS) entry which is preliminary data.</text>
</comment>
<reference evidence="2" key="2">
    <citation type="submission" date="2023-05" db="EMBL/GenBank/DDBJ databases">
        <authorList>
            <person name="Fouks B."/>
        </authorList>
    </citation>
    <scope>NUCLEOTIDE SEQUENCE</scope>
    <source>
        <strain evidence="2">Stay&amp;Tobe</strain>
        <tissue evidence="2">Testes</tissue>
    </source>
</reference>
<name>A0AAD8EC45_DIPPU</name>
<keyword evidence="1" id="KW-1133">Transmembrane helix</keyword>
<evidence type="ECO:0000256" key="1">
    <source>
        <dbReference type="SAM" id="Phobius"/>
    </source>
</evidence>
<accession>A0AAD8EC45</accession>
<feature type="non-terminal residue" evidence="2">
    <location>
        <position position="86"/>
    </location>
</feature>
<dbReference type="Proteomes" id="UP001233999">
    <property type="component" value="Unassembled WGS sequence"/>
</dbReference>
<sequence>PVMFTFNPPRISFPKISRMYFVLSTKTIVALDISANFYVFNKRLVTNKMYVSSHELISAHFLRVHKHHVIPTLTPLTPHIGLEHFL</sequence>
<keyword evidence="1" id="KW-0812">Transmembrane</keyword>
<gene>
    <name evidence="2" type="ORF">L9F63_021311</name>
</gene>
<evidence type="ECO:0000313" key="3">
    <source>
        <dbReference type="Proteomes" id="UP001233999"/>
    </source>
</evidence>
<keyword evidence="1" id="KW-0472">Membrane</keyword>
<proteinExistence type="predicted"/>
<organism evidence="2 3">
    <name type="scientific">Diploptera punctata</name>
    <name type="common">Pacific beetle cockroach</name>
    <dbReference type="NCBI Taxonomy" id="6984"/>
    <lineage>
        <taxon>Eukaryota</taxon>
        <taxon>Metazoa</taxon>
        <taxon>Ecdysozoa</taxon>
        <taxon>Arthropoda</taxon>
        <taxon>Hexapoda</taxon>
        <taxon>Insecta</taxon>
        <taxon>Pterygota</taxon>
        <taxon>Neoptera</taxon>
        <taxon>Polyneoptera</taxon>
        <taxon>Dictyoptera</taxon>
        <taxon>Blattodea</taxon>
        <taxon>Blaberoidea</taxon>
        <taxon>Blaberidae</taxon>
        <taxon>Diplopterinae</taxon>
        <taxon>Diploptera</taxon>
    </lineage>
</organism>
<feature type="non-terminal residue" evidence="2">
    <location>
        <position position="1"/>
    </location>
</feature>